<dbReference type="Pfam" id="PF00924">
    <property type="entry name" value="MS_channel_2nd"/>
    <property type="match status" value="1"/>
</dbReference>
<feature type="transmembrane region" description="Helical" evidence="7">
    <location>
        <begin position="62"/>
        <end position="80"/>
    </location>
</feature>
<dbReference type="AlphaFoldDB" id="A0A6L5XDA5"/>
<evidence type="ECO:0000259" key="9">
    <source>
        <dbReference type="Pfam" id="PF21082"/>
    </source>
</evidence>
<dbReference type="Proteomes" id="UP000483362">
    <property type="component" value="Unassembled WGS sequence"/>
</dbReference>
<evidence type="ECO:0000256" key="4">
    <source>
        <dbReference type="ARBA" id="ARBA00022692"/>
    </source>
</evidence>
<feature type="transmembrane region" description="Helical" evidence="7">
    <location>
        <begin position="132"/>
        <end position="162"/>
    </location>
</feature>
<organism evidence="10 11">
    <name type="scientific">Sodaliphilus pleomorphus</name>
    <dbReference type="NCBI Taxonomy" id="2606626"/>
    <lineage>
        <taxon>Bacteria</taxon>
        <taxon>Pseudomonadati</taxon>
        <taxon>Bacteroidota</taxon>
        <taxon>Bacteroidia</taxon>
        <taxon>Bacteroidales</taxon>
        <taxon>Muribaculaceae</taxon>
        <taxon>Sodaliphilus</taxon>
    </lineage>
</organism>
<evidence type="ECO:0000256" key="3">
    <source>
        <dbReference type="ARBA" id="ARBA00022475"/>
    </source>
</evidence>
<dbReference type="SUPFAM" id="SSF82689">
    <property type="entry name" value="Mechanosensitive channel protein MscS (YggB), C-terminal domain"/>
    <property type="match status" value="2"/>
</dbReference>
<evidence type="ECO:0000256" key="5">
    <source>
        <dbReference type="ARBA" id="ARBA00022989"/>
    </source>
</evidence>
<dbReference type="SUPFAM" id="SSF50182">
    <property type="entry name" value="Sm-like ribonucleoproteins"/>
    <property type="match status" value="1"/>
</dbReference>
<dbReference type="GO" id="GO:0008381">
    <property type="term" value="F:mechanosensitive monoatomic ion channel activity"/>
    <property type="evidence" value="ECO:0007669"/>
    <property type="project" value="InterPro"/>
</dbReference>
<evidence type="ECO:0000256" key="7">
    <source>
        <dbReference type="SAM" id="Phobius"/>
    </source>
</evidence>
<dbReference type="Gene3D" id="2.30.30.60">
    <property type="match status" value="1"/>
</dbReference>
<evidence type="ECO:0000313" key="11">
    <source>
        <dbReference type="Proteomes" id="UP000483362"/>
    </source>
</evidence>
<evidence type="ECO:0000313" key="10">
    <source>
        <dbReference type="EMBL" id="MSS17218.1"/>
    </source>
</evidence>
<keyword evidence="3" id="KW-1003">Cell membrane</keyword>
<comment type="similarity">
    <text evidence="2">Belongs to the MscS (TC 1.A.23) family.</text>
</comment>
<comment type="caution">
    <text evidence="10">The sequence shown here is derived from an EMBL/GenBank/DDBJ whole genome shotgun (WGS) entry which is preliminary data.</text>
</comment>
<dbReference type="InterPro" id="IPR011014">
    <property type="entry name" value="MscS_channel_TM-2"/>
</dbReference>
<keyword evidence="4 7" id="KW-0812">Transmembrane</keyword>
<comment type="subcellular location">
    <subcellularLocation>
        <location evidence="1">Cell membrane</location>
        <topology evidence="1">Multi-pass membrane protein</topology>
    </subcellularLocation>
</comment>
<dbReference type="EMBL" id="VULT01000006">
    <property type="protein sequence ID" value="MSS17218.1"/>
    <property type="molecule type" value="Genomic_DNA"/>
</dbReference>
<evidence type="ECO:0000259" key="8">
    <source>
        <dbReference type="Pfam" id="PF00924"/>
    </source>
</evidence>
<keyword evidence="5 7" id="KW-1133">Transmembrane helix</keyword>
<feature type="transmembrane region" description="Helical" evidence="7">
    <location>
        <begin position="100"/>
        <end position="126"/>
    </location>
</feature>
<sequence length="374" mass="41875">MLSAILLQAEGALNDSIAKTAAKIAALPDSLSQMTPGKLQHDLKTFHWDTLVQNVTNQCVNLAFRILAAVVVFYLGKFIIGKLHHIVRAILLHRDVDKSLSSFLLSFMKITLLFVLVISVIGILGIETSSFIAIFASAGVAVGMALSGTLQNFAGGVLILLIKPYKVGDYIVFGEYKGYVKEIQIFHTILTTYSNEKIIIPNGGLSTGTINNFSAEKYHRLEWHVSIAYGDDVKRARQVVLDILHADRRILKDFLPDEIAAIETVQPKTETDSEKNTSFWKSIFNHHKVKQKVDDIKQLGQQQLAAKIPKKDCTPYVAVDSLGDSAVVLVVRAWTTTENYWSVLYDTYECIYERLPQEGLHFPYPQMDVYLKKN</sequence>
<reference evidence="10 11" key="1">
    <citation type="submission" date="2019-08" db="EMBL/GenBank/DDBJ databases">
        <title>In-depth cultivation of the pig gut microbiome towards novel bacterial diversity and tailored functional studies.</title>
        <authorList>
            <person name="Wylensek D."/>
            <person name="Hitch T.C.A."/>
            <person name="Clavel T."/>
        </authorList>
    </citation>
    <scope>NUCLEOTIDE SEQUENCE [LARGE SCALE GENOMIC DNA]</scope>
    <source>
        <strain evidence="10 11">Oil-RF-744-WCA-WT-10</strain>
    </source>
</reference>
<keyword evidence="6 7" id="KW-0472">Membrane</keyword>
<feature type="domain" description="Mechanosensitive ion channel MscS" evidence="8">
    <location>
        <begin position="149"/>
        <end position="214"/>
    </location>
</feature>
<proteinExistence type="inferred from homology"/>
<dbReference type="InterPro" id="IPR011066">
    <property type="entry name" value="MscS_channel_C_sf"/>
</dbReference>
<keyword evidence="11" id="KW-1185">Reference proteome</keyword>
<dbReference type="InterPro" id="IPR045275">
    <property type="entry name" value="MscS_archaea/bacteria_type"/>
</dbReference>
<dbReference type="SUPFAM" id="SSF82861">
    <property type="entry name" value="Mechanosensitive channel protein MscS (YggB), transmembrane region"/>
    <property type="match status" value="1"/>
</dbReference>
<dbReference type="PANTHER" id="PTHR30221:SF1">
    <property type="entry name" value="SMALL-CONDUCTANCE MECHANOSENSITIVE CHANNEL"/>
    <property type="match status" value="1"/>
</dbReference>
<name>A0A6L5XDA5_9BACT</name>
<dbReference type="InterPro" id="IPR049278">
    <property type="entry name" value="MS_channel_C"/>
</dbReference>
<gene>
    <name evidence="10" type="ORF">FYJ29_05500</name>
</gene>
<dbReference type="RefSeq" id="WP_154326531.1">
    <property type="nucleotide sequence ID" value="NZ_CP045696.1"/>
</dbReference>
<dbReference type="GO" id="GO:0005886">
    <property type="term" value="C:plasma membrane"/>
    <property type="evidence" value="ECO:0007669"/>
    <property type="project" value="UniProtKB-SubCell"/>
</dbReference>
<dbReference type="InterPro" id="IPR006685">
    <property type="entry name" value="MscS_channel_2nd"/>
</dbReference>
<evidence type="ECO:0000256" key="6">
    <source>
        <dbReference type="ARBA" id="ARBA00023136"/>
    </source>
</evidence>
<protein>
    <submittedName>
        <fullName evidence="10">Mechanosensitive ion channel</fullName>
    </submittedName>
</protein>
<dbReference type="InterPro" id="IPR023408">
    <property type="entry name" value="MscS_beta-dom_sf"/>
</dbReference>
<evidence type="ECO:0000256" key="2">
    <source>
        <dbReference type="ARBA" id="ARBA00008017"/>
    </source>
</evidence>
<dbReference type="Gene3D" id="1.10.287.1260">
    <property type="match status" value="1"/>
</dbReference>
<dbReference type="PANTHER" id="PTHR30221">
    <property type="entry name" value="SMALL-CONDUCTANCE MECHANOSENSITIVE CHANNEL"/>
    <property type="match status" value="1"/>
</dbReference>
<dbReference type="InterPro" id="IPR010920">
    <property type="entry name" value="LSM_dom_sf"/>
</dbReference>
<evidence type="ECO:0000256" key="1">
    <source>
        <dbReference type="ARBA" id="ARBA00004651"/>
    </source>
</evidence>
<feature type="domain" description="Mechanosensitive ion channel MscS C-terminal" evidence="9">
    <location>
        <begin position="222"/>
        <end position="362"/>
    </location>
</feature>
<dbReference type="Pfam" id="PF21082">
    <property type="entry name" value="MS_channel_3rd"/>
    <property type="match status" value="1"/>
</dbReference>
<dbReference type="Gene3D" id="3.30.70.100">
    <property type="match status" value="1"/>
</dbReference>
<accession>A0A6L5XDA5</accession>